<comment type="caution">
    <text evidence="2">The sequence shown here is derived from an EMBL/GenBank/DDBJ whole genome shotgun (WGS) entry which is preliminary data.</text>
</comment>
<evidence type="ECO:0008006" key="4">
    <source>
        <dbReference type="Google" id="ProtNLM"/>
    </source>
</evidence>
<dbReference type="AlphaFoldDB" id="A0A8T1WW79"/>
<accession>A0A8T1WW79</accession>
<organism evidence="2 3">
    <name type="scientific">Phytophthora boehmeriae</name>
    <dbReference type="NCBI Taxonomy" id="109152"/>
    <lineage>
        <taxon>Eukaryota</taxon>
        <taxon>Sar</taxon>
        <taxon>Stramenopiles</taxon>
        <taxon>Oomycota</taxon>
        <taxon>Peronosporomycetes</taxon>
        <taxon>Peronosporales</taxon>
        <taxon>Peronosporaceae</taxon>
        <taxon>Phytophthora</taxon>
    </lineage>
</organism>
<evidence type="ECO:0000313" key="3">
    <source>
        <dbReference type="Proteomes" id="UP000693981"/>
    </source>
</evidence>
<proteinExistence type="predicted"/>
<dbReference type="OrthoDB" id="123520at2759"/>
<sequence>MGVRTGKTAAKSTAEARASTAPTPGGKKWLGKNPGSTSQLPSPAVVQSEIPETLVVVEADRPQTCPATTLVPQFHWNLNASALKTLTRDQVEQLYGLFKFYDSSMIGDALPSINCARLVEILRDARLLNSAMPVGKGLSVESVERIFAQAVMGKMRVYLDADDQPALTFPLFCGALMNCAMLLAPSLHPEPALRQILPTLLEGPIVGHQYSPAKGLLRHVPVNGATSLWIAGESHGPLQLEEATQDYRDLAPFQQVIADCTRDKILEEIKQEKLARVYEVPPQLAATFHEDTLALISNKFRLFDTFDRGWLPRHEVFSLLSSVGRRADLPDPHAVLAALTAAHANTTSEAARNLGRRSSADSGTLTLVQVLQAIEVTREAARLSTAAHLASKKVIPNRVKSAAPSGLGSTSSSQNTGAATSTLVENMDSGCNNDSSTDASKDDPQSNGITHSGGVFATRKIVDVEGIYYTTAPSETTHKNMVSSCALLTSSMPWTKCWSNSKSANLTSASP</sequence>
<feature type="region of interest" description="Disordered" evidence="1">
    <location>
        <begin position="425"/>
        <end position="452"/>
    </location>
</feature>
<protein>
    <recommendedName>
        <fullName evidence="4">EF-hand domain-containing protein</fullName>
    </recommendedName>
</protein>
<feature type="region of interest" description="Disordered" evidence="1">
    <location>
        <begin position="1"/>
        <end position="44"/>
    </location>
</feature>
<evidence type="ECO:0000256" key="1">
    <source>
        <dbReference type="SAM" id="MobiDB-lite"/>
    </source>
</evidence>
<dbReference type="EMBL" id="JAGDFL010000091">
    <property type="protein sequence ID" value="KAG7398087.1"/>
    <property type="molecule type" value="Genomic_DNA"/>
</dbReference>
<keyword evidence="3" id="KW-1185">Reference proteome</keyword>
<feature type="compositionally biased region" description="Polar residues" evidence="1">
    <location>
        <begin position="425"/>
        <end position="438"/>
    </location>
</feature>
<evidence type="ECO:0000313" key="2">
    <source>
        <dbReference type="EMBL" id="KAG7398087.1"/>
    </source>
</evidence>
<name>A0A8T1WW79_9STRA</name>
<dbReference type="Proteomes" id="UP000693981">
    <property type="component" value="Unassembled WGS sequence"/>
</dbReference>
<reference evidence="2" key="1">
    <citation type="submission" date="2021-02" db="EMBL/GenBank/DDBJ databases">
        <authorList>
            <person name="Palmer J.M."/>
        </authorList>
    </citation>
    <scope>NUCLEOTIDE SEQUENCE</scope>
    <source>
        <strain evidence="2">SCRP23</strain>
    </source>
</reference>
<gene>
    <name evidence="2" type="ORF">PHYBOEH_011721</name>
</gene>